<dbReference type="Pfam" id="PF01992">
    <property type="entry name" value="vATP-synt_AC39"/>
    <property type="match status" value="1"/>
</dbReference>
<dbReference type="RefSeq" id="WP_071874889.1">
    <property type="nucleotide sequence ID" value="NZ_JBHSHF010000017.1"/>
</dbReference>
<evidence type="ECO:0000256" key="1">
    <source>
        <dbReference type="ARBA" id="ARBA00006709"/>
    </source>
</evidence>
<dbReference type="STRING" id="328396.RU93_GL002191"/>
<dbReference type="InterPro" id="IPR036079">
    <property type="entry name" value="ATPase_csu/dsu_sf"/>
</dbReference>
<comment type="similarity">
    <text evidence="1">Belongs to the V-ATPase V0D/AC39 subunit family.</text>
</comment>
<dbReference type="PANTHER" id="PTHR38682:SF1">
    <property type="entry name" value="V-TYPE ATP SYNTHASE SUBUNIT C"/>
    <property type="match status" value="1"/>
</dbReference>
<dbReference type="SUPFAM" id="SSF103486">
    <property type="entry name" value="V-type ATP synthase subunit C"/>
    <property type="match status" value="1"/>
</dbReference>
<evidence type="ECO:0000313" key="5">
    <source>
        <dbReference type="Proteomes" id="UP000182149"/>
    </source>
</evidence>
<evidence type="ECO:0000256" key="2">
    <source>
        <dbReference type="ARBA" id="ARBA00022448"/>
    </source>
</evidence>
<dbReference type="GO" id="GO:0046961">
    <property type="term" value="F:proton-transporting ATPase activity, rotational mechanism"/>
    <property type="evidence" value="ECO:0007669"/>
    <property type="project" value="InterPro"/>
</dbReference>
<keyword evidence="2" id="KW-0813">Transport</keyword>
<dbReference type="NCBIfam" id="NF002266">
    <property type="entry name" value="PRK01198.1-2"/>
    <property type="match status" value="1"/>
</dbReference>
<dbReference type="InterPro" id="IPR044911">
    <property type="entry name" value="V-type_ATPase_csu/dsu_dom_3"/>
</dbReference>
<evidence type="ECO:0000313" key="4">
    <source>
        <dbReference type="EMBL" id="OJG10412.1"/>
    </source>
</evidence>
<organism evidence="4 5">
    <name type="scientific">Enterococcus aquimarinus</name>
    <dbReference type="NCBI Taxonomy" id="328396"/>
    <lineage>
        <taxon>Bacteria</taxon>
        <taxon>Bacillati</taxon>
        <taxon>Bacillota</taxon>
        <taxon>Bacilli</taxon>
        <taxon>Lactobacillales</taxon>
        <taxon>Enterococcaceae</taxon>
        <taxon>Enterococcus</taxon>
    </lineage>
</organism>
<dbReference type="InterPro" id="IPR050873">
    <property type="entry name" value="V-ATPase_V0D/AC39_subunit"/>
</dbReference>
<dbReference type="PANTHER" id="PTHR38682">
    <property type="entry name" value="V-TYPE ATP SYNTHASE SUBUNIT C"/>
    <property type="match status" value="1"/>
</dbReference>
<keyword evidence="5" id="KW-1185">Reference proteome</keyword>
<comment type="caution">
    <text evidence="4">The sequence shown here is derived from an EMBL/GenBank/DDBJ whole genome shotgun (WGS) entry which is preliminary data.</text>
</comment>
<dbReference type="Proteomes" id="UP000182149">
    <property type="component" value="Unassembled WGS sequence"/>
</dbReference>
<sequence>MKDIQFSSANVRIRTYENQLLDPPFLERLLSVDHARDLFPILQETPYGDFIEETTNYHDFEQILLAEEKRTFEQAYALTPIKEVVDVFTLKYDYQNLKVLVKMWYTKEDLAHLLVPFGSVSLTHLKEGVQTRKHQALPQAIIDCLEEVFSYIEEYEEVQGIDIIFDNYYWQHFLEITKRHNGEIFGELGQRMIDVFNISTILRSYITGRKKGFMSAVVADGGTLPTEPMLSAIQHSLSDFMALLAKTPYHHLVSSSIQEFEEFKTLNQFDLMKDNFLMARFKELKVMPFGPSAMLGYLYAKEIEIKNLRLIFIGKINKIPVEILRSRVRETYV</sequence>
<accession>A0A1L8QSB3</accession>
<gene>
    <name evidence="4" type="ORF">RU93_GL002191</name>
</gene>
<keyword evidence="3" id="KW-0406">Ion transport</keyword>
<protein>
    <submittedName>
        <fullName evidence="4">ATP synthase, subunit C</fullName>
    </submittedName>
</protein>
<evidence type="ECO:0000256" key="3">
    <source>
        <dbReference type="ARBA" id="ARBA00023065"/>
    </source>
</evidence>
<dbReference type="Gene3D" id="1.10.132.50">
    <property type="entry name" value="ATP synthase (C/AC39) subunit, domain 3"/>
    <property type="match status" value="1"/>
</dbReference>
<dbReference type="EMBL" id="JXKD01000008">
    <property type="protein sequence ID" value="OJG10412.1"/>
    <property type="molecule type" value="Genomic_DNA"/>
</dbReference>
<dbReference type="AlphaFoldDB" id="A0A1L8QSB3"/>
<name>A0A1L8QSB3_9ENTE</name>
<dbReference type="InterPro" id="IPR002843">
    <property type="entry name" value="ATPase_V0-cplx_csu/dsu"/>
</dbReference>
<reference evidence="4 5" key="1">
    <citation type="submission" date="2014-12" db="EMBL/GenBank/DDBJ databases">
        <title>Draft genome sequences of 29 type strains of Enterococci.</title>
        <authorList>
            <person name="Zhong Z."/>
            <person name="Sun Z."/>
            <person name="Liu W."/>
            <person name="Zhang W."/>
            <person name="Zhang H."/>
        </authorList>
    </citation>
    <scope>NUCLEOTIDE SEQUENCE [LARGE SCALE GENOMIC DNA]</scope>
    <source>
        <strain evidence="4 5">DSM 17690</strain>
    </source>
</reference>
<dbReference type="InterPro" id="IPR035067">
    <property type="entry name" value="V-type_ATPase_csu/dsu"/>
</dbReference>
<proteinExistence type="inferred from homology"/>
<dbReference type="Gene3D" id="1.20.1690.10">
    <property type="entry name" value="V-type ATP synthase subunit C domain"/>
    <property type="match status" value="2"/>
</dbReference>
<dbReference type="OrthoDB" id="1653at2"/>